<evidence type="ECO:0000256" key="6">
    <source>
        <dbReference type="SAM" id="Phobius"/>
    </source>
</evidence>
<dbReference type="InterPro" id="IPR003838">
    <property type="entry name" value="ABC3_permease_C"/>
</dbReference>
<proteinExistence type="predicted"/>
<dbReference type="AlphaFoldDB" id="A0A1G9TYH6"/>
<protein>
    <submittedName>
        <fullName evidence="9">ABC-type antimicrobial peptide transport system, permease component</fullName>
    </submittedName>
</protein>
<evidence type="ECO:0000256" key="1">
    <source>
        <dbReference type="ARBA" id="ARBA00004651"/>
    </source>
</evidence>
<evidence type="ECO:0000259" key="7">
    <source>
        <dbReference type="Pfam" id="PF02687"/>
    </source>
</evidence>
<feature type="transmembrane region" description="Helical" evidence="6">
    <location>
        <begin position="424"/>
        <end position="449"/>
    </location>
</feature>
<dbReference type="Proteomes" id="UP000198510">
    <property type="component" value="Unassembled WGS sequence"/>
</dbReference>
<feature type="domain" description="ABC3 transporter permease C-terminal" evidence="7">
    <location>
        <begin position="673"/>
        <end position="787"/>
    </location>
</feature>
<dbReference type="GO" id="GO:0022857">
    <property type="term" value="F:transmembrane transporter activity"/>
    <property type="evidence" value="ECO:0007669"/>
    <property type="project" value="TreeGrafter"/>
</dbReference>
<dbReference type="InterPro" id="IPR050250">
    <property type="entry name" value="Macrolide_Exporter_MacB"/>
</dbReference>
<name>A0A1G9TYH6_9BACT</name>
<evidence type="ECO:0000256" key="5">
    <source>
        <dbReference type="ARBA" id="ARBA00023136"/>
    </source>
</evidence>
<dbReference type="OrthoDB" id="5933722at2"/>
<evidence type="ECO:0000256" key="4">
    <source>
        <dbReference type="ARBA" id="ARBA00022989"/>
    </source>
</evidence>
<feature type="domain" description="ABC3 transporter permease C-terminal" evidence="7">
    <location>
        <begin position="290"/>
        <end position="405"/>
    </location>
</feature>
<feature type="transmembrane region" description="Helical" evidence="6">
    <location>
        <begin position="753"/>
        <end position="776"/>
    </location>
</feature>
<organism evidence="9 10">
    <name type="scientific">Catalinimonas alkaloidigena</name>
    <dbReference type="NCBI Taxonomy" id="1075417"/>
    <lineage>
        <taxon>Bacteria</taxon>
        <taxon>Pseudomonadati</taxon>
        <taxon>Bacteroidota</taxon>
        <taxon>Cytophagia</taxon>
        <taxon>Cytophagales</taxon>
        <taxon>Catalimonadaceae</taxon>
        <taxon>Catalinimonas</taxon>
    </lineage>
</organism>
<keyword evidence="2" id="KW-1003">Cell membrane</keyword>
<keyword evidence="5 6" id="KW-0472">Membrane</keyword>
<reference evidence="9 10" key="1">
    <citation type="submission" date="2016-10" db="EMBL/GenBank/DDBJ databases">
        <authorList>
            <person name="de Groot N.N."/>
        </authorList>
    </citation>
    <scope>NUCLEOTIDE SEQUENCE [LARGE SCALE GENOMIC DNA]</scope>
    <source>
        <strain evidence="9 10">DSM 25186</strain>
    </source>
</reference>
<feature type="transmembrane region" description="Helical" evidence="6">
    <location>
        <begin position="714"/>
        <end position="741"/>
    </location>
</feature>
<keyword evidence="3 6" id="KW-0812">Transmembrane</keyword>
<gene>
    <name evidence="9" type="ORF">SAMN05421823_11535</name>
</gene>
<dbReference type="STRING" id="1075417.SAMN05421823_11535"/>
<sequence>MFKNYFKTAARNLRKNRFFTTLNVVALALAMSISLLYVAMMVFLFQFENFHSNAEHLYRVITHVRDQDENPSFASVPIGTAELLKGNVTGVEQVVRIHQSLPREVHYGDRAIPVRGYFVDPAYLSMFTFPLLRGNPATALAKPRTMVVSQAAAARIFGETDPMGELVFIEPFGEVMVTGVAKDLPKNSHLKTEVLVSFATLTSHHGASFTDDEKNWNHFYNSYAYVQLADQANPSAVEAFLNRVAKEKYPTPAFQASFELQRLDQIVPGPELDNDMGNEWSYQEMALLGILPMIILLAACSNYVSLAISQSLQRMKEIGVRKVMGAQKKQIFLQFVLESTLMMLLAVSLSYGFFELIRNEALALTDSYEWVDLNPTLGTFAGFVVFALLVGLAAGMVPALHFSKMGSTLALKGKAPHTKTGGWFSLRHLVITSQFILSLGFIMAVVVMVQQHRHAIAYDFGFDQEKILNVDLQQADPQLVKDEFGKLSFVPLISMSSHPLGVGNVPGVYVKRVAQADSIAARRMAIDEHFITNLGLQLVLGRNFTHDAGENAHLIIINEAFAKHLSPKNASGALGEVILLADQREVHVVGIVKDFHYASLQSPIENFFFEYAPEKFHYANFHFHATNERQAFLEMEAAWQVVGNGDTLKAEFLVDQLREAYSFYNRIVEIWGFMGLLAITIACLGLLGTVVFTVKNRVKEVSIRKVMGASSPSLVFLLSKDFILLLSIAAILTLPSVYFFMTWMLQEEQYYSAPIGVFEVVISLAVVLTLGLATIFSQTWKAANTNPVDHLKVE</sequence>
<evidence type="ECO:0000313" key="9">
    <source>
        <dbReference type="EMBL" id="SDM52839.1"/>
    </source>
</evidence>
<feature type="transmembrane region" description="Helical" evidence="6">
    <location>
        <begin position="331"/>
        <end position="354"/>
    </location>
</feature>
<evidence type="ECO:0000259" key="8">
    <source>
        <dbReference type="Pfam" id="PF12704"/>
    </source>
</evidence>
<evidence type="ECO:0000256" key="2">
    <source>
        <dbReference type="ARBA" id="ARBA00022475"/>
    </source>
</evidence>
<feature type="transmembrane region" description="Helical" evidence="6">
    <location>
        <begin position="21"/>
        <end position="45"/>
    </location>
</feature>
<keyword evidence="10" id="KW-1185">Reference proteome</keyword>
<evidence type="ECO:0000256" key="3">
    <source>
        <dbReference type="ARBA" id="ARBA00022692"/>
    </source>
</evidence>
<dbReference type="Pfam" id="PF12704">
    <property type="entry name" value="MacB_PCD"/>
    <property type="match status" value="2"/>
</dbReference>
<dbReference type="InterPro" id="IPR025857">
    <property type="entry name" value="MacB_PCD"/>
</dbReference>
<accession>A0A1G9TYH6</accession>
<feature type="domain" description="MacB-like periplasmic core" evidence="8">
    <location>
        <begin position="20"/>
        <end position="239"/>
    </location>
</feature>
<keyword evidence="4 6" id="KW-1133">Transmembrane helix</keyword>
<comment type="subcellular location">
    <subcellularLocation>
        <location evidence="1">Cell membrane</location>
        <topology evidence="1">Multi-pass membrane protein</topology>
    </subcellularLocation>
</comment>
<dbReference type="PANTHER" id="PTHR30572:SF18">
    <property type="entry name" value="ABC-TYPE MACROLIDE FAMILY EXPORT SYSTEM PERMEASE COMPONENT 2"/>
    <property type="match status" value="1"/>
</dbReference>
<dbReference type="RefSeq" id="WP_089688063.1">
    <property type="nucleotide sequence ID" value="NZ_FNFO01000015.1"/>
</dbReference>
<feature type="transmembrane region" description="Helical" evidence="6">
    <location>
        <begin position="380"/>
        <end position="403"/>
    </location>
</feature>
<dbReference type="Pfam" id="PF02687">
    <property type="entry name" value="FtsX"/>
    <property type="match status" value="2"/>
</dbReference>
<feature type="domain" description="MacB-like periplasmic core" evidence="8">
    <location>
        <begin position="436"/>
        <end position="595"/>
    </location>
</feature>
<dbReference type="EMBL" id="FNFO01000015">
    <property type="protein sequence ID" value="SDM52839.1"/>
    <property type="molecule type" value="Genomic_DNA"/>
</dbReference>
<feature type="transmembrane region" description="Helical" evidence="6">
    <location>
        <begin position="285"/>
        <end position="306"/>
    </location>
</feature>
<dbReference type="PANTHER" id="PTHR30572">
    <property type="entry name" value="MEMBRANE COMPONENT OF TRANSPORTER-RELATED"/>
    <property type="match status" value="1"/>
</dbReference>
<dbReference type="GO" id="GO:0005886">
    <property type="term" value="C:plasma membrane"/>
    <property type="evidence" value="ECO:0007669"/>
    <property type="project" value="UniProtKB-SubCell"/>
</dbReference>
<feature type="transmembrane region" description="Helical" evidence="6">
    <location>
        <begin position="670"/>
        <end position="694"/>
    </location>
</feature>
<evidence type="ECO:0000313" key="10">
    <source>
        <dbReference type="Proteomes" id="UP000198510"/>
    </source>
</evidence>